<dbReference type="PANTHER" id="PTHR43420:SF44">
    <property type="entry name" value="ACETYLTRANSFERASE YPEA"/>
    <property type="match status" value="1"/>
</dbReference>
<keyword evidence="5" id="KW-1185">Reference proteome</keyword>
<dbReference type="SUPFAM" id="SSF55729">
    <property type="entry name" value="Acyl-CoA N-acyltransferases (Nat)"/>
    <property type="match status" value="1"/>
</dbReference>
<dbReference type="PROSITE" id="PS51186">
    <property type="entry name" value="GNAT"/>
    <property type="match status" value="1"/>
</dbReference>
<keyword evidence="1" id="KW-0808">Transferase</keyword>
<feature type="domain" description="N-acetyltransferase" evidence="3">
    <location>
        <begin position="10"/>
        <end position="162"/>
    </location>
</feature>
<dbReference type="Pfam" id="PF00583">
    <property type="entry name" value="Acetyltransf_1"/>
    <property type="match status" value="1"/>
</dbReference>
<dbReference type="GO" id="GO:0016747">
    <property type="term" value="F:acyltransferase activity, transferring groups other than amino-acyl groups"/>
    <property type="evidence" value="ECO:0007669"/>
    <property type="project" value="InterPro"/>
</dbReference>
<dbReference type="InterPro" id="IPR050680">
    <property type="entry name" value="YpeA/RimI_acetyltransf"/>
</dbReference>
<dbReference type="Proteomes" id="UP000646365">
    <property type="component" value="Unassembled WGS sequence"/>
</dbReference>
<sequence length="167" mass="18470">MSKLKDKTDLAIVPLGAAEIRVAALIHKEAFGFDAWDERAIGDLLAMPGAVGRLAVDRAAEPPEPLGFTLLLFVAEDAELLTVGVRPATRRRGVATRLMQDFFEVARTRKATNAFLEVAADNIPAQRLYSRLGFLVEGTRRDYYKRPGNKRVAAHLLRRPISKNSES</sequence>
<dbReference type="CDD" id="cd04301">
    <property type="entry name" value="NAT_SF"/>
    <property type="match status" value="1"/>
</dbReference>
<dbReference type="RefSeq" id="WP_189041451.1">
    <property type="nucleotide sequence ID" value="NZ_BMJQ01000001.1"/>
</dbReference>
<name>A0A8J3E195_9PROT</name>
<comment type="caution">
    <text evidence="4">The sequence shown here is derived from an EMBL/GenBank/DDBJ whole genome shotgun (WGS) entry which is preliminary data.</text>
</comment>
<keyword evidence="2" id="KW-0012">Acyltransferase</keyword>
<evidence type="ECO:0000256" key="2">
    <source>
        <dbReference type="ARBA" id="ARBA00023315"/>
    </source>
</evidence>
<evidence type="ECO:0000259" key="3">
    <source>
        <dbReference type="PROSITE" id="PS51186"/>
    </source>
</evidence>
<organism evidence="4 5">
    <name type="scientific">Aliidongia dinghuensis</name>
    <dbReference type="NCBI Taxonomy" id="1867774"/>
    <lineage>
        <taxon>Bacteria</taxon>
        <taxon>Pseudomonadati</taxon>
        <taxon>Pseudomonadota</taxon>
        <taxon>Alphaproteobacteria</taxon>
        <taxon>Rhodospirillales</taxon>
        <taxon>Dongiaceae</taxon>
        <taxon>Aliidongia</taxon>
    </lineage>
</organism>
<accession>A0A8J3E195</accession>
<evidence type="ECO:0000313" key="5">
    <source>
        <dbReference type="Proteomes" id="UP000646365"/>
    </source>
</evidence>
<proteinExistence type="predicted"/>
<evidence type="ECO:0000256" key="1">
    <source>
        <dbReference type="ARBA" id="ARBA00022679"/>
    </source>
</evidence>
<dbReference type="AlphaFoldDB" id="A0A8J3E195"/>
<reference evidence="4" key="2">
    <citation type="submission" date="2020-09" db="EMBL/GenBank/DDBJ databases">
        <authorList>
            <person name="Sun Q."/>
            <person name="Zhou Y."/>
        </authorList>
    </citation>
    <scope>NUCLEOTIDE SEQUENCE</scope>
    <source>
        <strain evidence="4">CGMCC 1.15725</strain>
    </source>
</reference>
<gene>
    <name evidence="4" type="ORF">GCM10011611_01670</name>
</gene>
<dbReference type="InterPro" id="IPR016181">
    <property type="entry name" value="Acyl_CoA_acyltransferase"/>
</dbReference>
<dbReference type="EMBL" id="BMJQ01000001">
    <property type="protein sequence ID" value="GGE99730.1"/>
    <property type="molecule type" value="Genomic_DNA"/>
</dbReference>
<dbReference type="Gene3D" id="3.40.630.30">
    <property type="match status" value="1"/>
</dbReference>
<evidence type="ECO:0000313" key="4">
    <source>
        <dbReference type="EMBL" id="GGE99730.1"/>
    </source>
</evidence>
<protein>
    <submittedName>
        <fullName evidence="4">Alanine acetyltransferase</fullName>
    </submittedName>
</protein>
<reference evidence="4" key="1">
    <citation type="journal article" date="2014" name="Int. J. Syst. Evol. Microbiol.">
        <title>Complete genome sequence of Corynebacterium casei LMG S-19264T (=DSM 44701T), isolated from a smear-ripened cheese.</title>
        <authorList>
            <consortium name="US DOE Joint Genome Institute (JGI-PGF)"/>
            <person name="Walter F."/>
            <person name="Albersmeier A."/>
            <person name="Kalinowski J."/>
            <person name="Ruckert C."/>
        </authorList>
    </citation>
    <scope>NUCLEOTIDE SEQUENCE</scope>
    <source>
        <strain evidence="4">CGMCC 1.15725</strain>
    </source>
</reference>
<dbReference type="PANTHER" id="PTHR43420">
    <property type="entry name" value="ACETYLTRANSFERASE"/>
    <property type="match status" value="1"/>
</dbReference>
<dbReference type="InterPro" id="IPR000182">
    <property type="entry name" value="GNAT_dom"/>
</dbReference>